<keyword evidence="3" id="KW-0677">Repeat</keyword>
<dbReference type="InterPro" id="IPR024372">
    <property type="entry name" value="Ecm29_N"/>
</dbReference>
<dbReference type="Proteomes" id="UP000001568">
    <property type="component" value="Chromosome 3"/>
</dbReference>
<evidence type="ECO:0000256" key="2">
    <source>
        <dbReference type="ARBA" id="ARBA00022490"/>
    </source>
</evidence>
<dbReference type="PANTHER" id="PTHR23346">
    <property type="entry name" value="TRANSLATIONAL ACTIVATOR GCN1-RELATED"/>
    <property type="match status" value="1"/>
</dbReference>
<feature type="region of interest" description="Disordered" evidence="5">
    <location>
        <begin position="541"/>
        <end position="562"/>
    </location>
</feature>
<dbReference type="STRING" id="436017.A4RTV6"/>
<protein>
    <submittedName>
        <fullName evidence="8">Uncharacterized protein</fullName>
    </submittedName>
</protein>
<feature type="domain" description="Proteasome adapter and scaffold protein ECM29 HEAT-repeat" evidence="7">
    <location>
        <begin position="1287"/>
        <end position="1449"/>
    </location>
</feature>
<evidence type="ECO:0000259" key="6">
    <source>
        <dbReference type="Pfam" id="PF13001"/>
    </source>
</evidence>
<sequence length="1843" mass="200210">MATETDERASIERALTSLALTDDAALERVLEKLLPSAIDALATTHPNNVAKIMDLLRHINKRVNATTTIGLPLERMVDAYLTTTNAMVRNFALVYAEKAFERADAETREIQIARACRGASRRSSEQADMVFRMAMQALGELSTRDPRRDVEFLSDDDDRKLFLRRARDFFAYSPNAAPTLSAPPSLSPSAVERILGKGKAPPTPVALGKRKLKLLEYIASAEVLDPVPDIDMDDAGVDDGVEKERETKSRFLVSGAEMLTHCLIASCDGDHEVSKRGEELLKRRCTWETNKPIVNLDDGATTSELFQLFLGSSLDVPVESRILPASPAVKLKIMNLLTRSMAAADAFPKNLETVKMCLYGDGTTTRLKACGMQFTVWMLTHATSKELLAFAPSLMNGMLEILDSRTDGSNEGDQTVTFAQETLRGFCYQALSQLAERDKVSVNRDVLLAERVFDALESEPDGVKSYVQEAARTLVSAYRDSPSTYVQTRMEELILSAIEDNDNKVKRLVGAQWATEMFPFSHVPSRYASILASGDAKHEMQTLGRRGLQPSATRKTKDDAHPPASSLLRYLVIKLPGLNVDPALHAALLLPENAMISALDFVNACLKSDYSKSRKLEANDVKLYLNFLNRCLVKSSGPALASEALRSFIDLLEREPALLSEKATADAILVRLRHFVSHTDAETRRRAAKLCGVLVGNLEADARVPFMDEFLSLCKGDERGARLEHQEGALSATGYIVGSGKIPDVDALRAIQTFVDLAKKVGKGQSAEANLASVAAEAIGHAGLRKPLHADIIEDALDAVCGVLQNTDPHVAKLGARAAGHIMLTDASESTASALLPRLLAMCEVKHDDTQFAIGEAVACAWGGVDVDADRVLTTSFVSLNAAMKSLASEGNDGASIVGMDVDEIKARVAAYDQASDPRAHVHRAVLDAIFNQYIYSARVEKRCAACVWLLSLVTHTNNHPRLLSMLQDVQEAFGSLLGDQNDLTQELASRGMSILYDMGDEVQQKELLAALMGTLNGVAPKKRHIKLDDKAEVFEEGTIALDDKALRSGDSDKSSLTTYQELCSVVTDIGQPDLIYKFMDLANHQRAMNSSRGAAFGFASIAKRAGDAVTPHLEKLVPKLYRMMHDPNPQMQEAVRGIWVSLVDSPKATVDKHFEAIMDELLRESGSRLWRTRQSSASALSEILSGRTFKEIEPYLEKIWDVCLRVIDDIKETVRISGEGLCRSVRSLTLRLCDAHHSGPSEVKGTIGIVLPIMLERGLLSTVKEVQALSMDVIMKLVKFADGDAIRPHIAEIVKTLLESLSGMEDSRLNYIEQHAASFGQGASDKLEAMRLRAAKSSPMGETLDLLMAHIDEDVMKELVSTMNSVLRTGVGLNTRAGAGRFLQRLCMRRGRLVRPHAATLFKMLLASAVNDASAAVRTSFISAIAAIARYAEEPGVNALAQEIARLFKSDTETERAVAAQLALELSRNAPDALSPQKTLVLPLAFVGSYDSIDAGKKKWSEVWEENSGGVSASLRVYFDEILAITFEYLAAKQWQRKKQGAEVFAAISRASADVIATRADDVITRLLAELPGRIWEGKTSVLDAVAALTSACPRQIDATAVVDALLTESQRAKTDYRKSALDAVDAVLVAIASTESDIDTEIIAKVVPVVECALKAAPAPVDDIDSGVGAAGSLERQNEAKYEAEKRQKSQSMTATAATTVLATVLNRFKSLDAIRPHASLCAELCVASLDAELSKDRRRQGLKAVVGLMRIVRDSKESVASFAVEPLLEVVVAAAGDSSSTALRLDAIEALLALASHTPVKSAVEDALKQCVTNDKSPDVVRSAMRARAELTGGTVPMTA</sequence>
<dbReference type="KEGG" id="olu:OSTLU_49010"/>
<dbReference type="InterPro" id="IPR011989">
    <property type="entry name" value="ARM-like"/>
</dbReference>
<evidence type="ECO:0000256" key="4">
    <source>
        <dbReference type="ARBA" id="ARBA00022942"/>
    </source>
</evidence>
<evidence type="ECO:0000313" key="9">
    <source>
        <dbReference type="Proteomes" id="UP000001568"/>
    </source>
</evidence>
<dbReference type="GO" id="GO:0005634">
    <property type="term" value="C:nucleus"/>
    <property type="evidence" value="ECO:0007669"/>
    <property type="project" value="TreeGrafter"/>
</dbReference>
<comment type="subcellular location">
    <subcellularLocation>
        <location evidence="1">Cytoplasm</location>
    </subcellularLocation>
</comment>
<keyword evidence="2" id="KW-0963">Cytoplasm</keyword>
<evidence type="ECO:0000313" key="8">
    <source>
        <dbReference type="EMBL" id="ABO94856.1"/>
    </source>
</evidence>
<evidence type="ECO:0000259" key="7">
    <source>
        <dbReference type="Pfam" id="PF24492"/>
    </source>
</evidence>
<evidence type="ECO:0000256" key="5">
    <source>
        <dbReference type="SAM" id="MobiDB-lite"/>
    </source>
</evidence>
<dbReference type="Gramene" id="ABO94856">
    <property type="protein sequence ID" value="ABO94856"/>
    <property type="gene ID" value="OSTLU_49010"/>
</dbReference>
<dbReference type="Pfam" id="PF24492">
    <property type="entry name" value="HEAT_ECM29"/>
    <property type="match status" value="1"/>
</dbReference>
<dbReference type="GO" id="GO:0000502">
    <property type="term" value="C:proteasome complex"/>
    <property type="evidence" value="ECO:0007669"/>
    <property type="project" value="UniProtKB-KW"/>
</dbReference>
<dbReference type="eggNOG" id="KOG0915">
    <property type="taxonomic scope" value="Eukaryota"/>
</dbReference>
<dbReference type="GO" id="GO:0060090">
    <property type="term" value="F:molecular adaptor activity"/>
    <property type="evidence" value="ECO:0007669"/>
    <property type="project" value="InterPro"/>
</dbReference>
<evidence type="ECO:0000256" key="3">
    <source>
        <dbReference type="ARBA" id="ARBA00022737"/>
    </source>
</evidence>
<dbReference type="OrthoDB" id="16066at2759"/>
<proteinExistence type="predicted"/>
<dbReference type="GO" id="GO:0036503">
    <property type="term" value="P:ERAD pathway"/>
    <property type="evidence" value="ECO:0007669"/>
    <property type="project" value="TreeGrafter"/>
</dbReference>
<dbReference type="EMBL" id="CP000583">
    <property type="protein sequence ID" value="ABO94856.1"/>
    <property type="molecule type" value="Genomic_DNA"/>
</dbReference>
<name>A4RTV6_OSTLU</name>
<dbReference type="HOGENOM" id="CLU_000880_2_1_1"/>
<keyword evidence="4" id="KW-0647">Proteasome</keyword>
<evidence type="ECO:0000256" key="1">
    <source>
        <dbReference type="ARBA" id="ARBA00004496"/>
    </source>
</evidence>
<dbReference type="Gene3D" id="1.25.10.10">
    <property type="entry name" value="Leucine-rich Repeat Variant"/>
    <property type="match status" value="3"/>
</dbReference>
<dbReference type="RefSeq" id="XP_001416563.1">
    <property type="nucleotide sequence ID" value="XM_001416526.1"/>
</dbReference>
<dbReference type="GO" id="GO:0005737">
    <property type="term" value="C:cytoplasm"/>
    <property type="evidence" value="ECO:0007669"/>
    <property type="project" value="UniProtKB-SubCell"/>
</dbReference>
<dbReference type="InterPro" id="IPR055443">
    <property type="entry name" value="HEAT_ECM29"/>
</dbReference>
<dbReference type="OMA" id="CRIKDIE"/>
<dbReference type="GeneID" id="5000845"/>
<feature type="domain" description="Proteasome component Ecm29 N-terminal" evidence="6">
    <location>
        <begin position="11"/>
        <end position="532"/>
    </location>
</feature>
<reference evidence="8 9" key="1">
    <citation type="journal article" date="2007" name="Proc. Natl. Acad. Sci. U.S.A.">
        <title>The tiny eukaryote Ostreococcus provides genomic insights into the paradox of plankton speciation.</title>
        <authorList>
            <person name="Palenik B."/>
            <person name="Grimwood J."/>
            <person name="Aerts A."/>
            <person name="Rouze P."/>
            <person name="Salamov A."/>
            <person name="Putnam N."/>
            <person name="Dupont C."/>
            <person name="Jorgensen R."/>
            <person name="Derelle E."/>
            <person name="Rombauts S."/>
            <person name="Zhou K."/>
            <person name="Otillar R."/>
            <person name="Merchant S.S."/>
            <person name="Podell S."/>
            <person name="Gaasterland T."/>
            <person name="Napoli C."/>
            <person name="Gendler K."/>
            <person name="Manuell A."/>
            <person name="Tai V."/>
            <person name="Vallon O."/>
            <person name="Piganeau G."/>
            <person name="Jancek S."/>
            <person name="Heijde M."/>
            <person name="Jabbari K."/>
            <person name="Bowler C."/>
            <person name="Lohr M."/>
            <person name="Robbens S."/>
            <person name="Werner G."/>
            <person name="Dubchak I."/>
            <person name="Pazour G.J."/>
            <person name="Ren Q."/>
            <person name="Paulsen I."/>
            <person name="Delwiche C."/>
            <person name="Schmutz J."/>
            <person name="Rokhsar D."/>
            <person name="Van de Peer Y."/>
            <person name="Moreau H."/>
            <person name="Grigoriev I.V."/>
        </authorList>
    </citation>
    <scope>NUCLEOTIDE SEQUENCE [LARGE SCALE GENOMIC DNA]</scope>
    <source>
        <strain evidence="8 9">CCE9901</strain>
    </source>
</reference>
<gene>
    <name evidence="8" type="ORF">OSTLU_49010</name>
</gene>
<keyword evidence="9" id="KW-1185">Reference proteome</keyword>
<dbReference type="InterPro" id="IPR016024">
    <property type="entry name" value="ARM-type_fold"/>
</dbReference>
<dbReference type="Pfam" id="PF13001">
    <property type="entry name" value="ECM29_N"/>
    <property type="match status" value="1"/>
</dbReference>
<accession>A4RTV6</accession>
<dbReference type="SUPFAM" id="SSF48371">
    <property type="entry name" value="ARM repeat"/>
    <property type="match status" value="3"/>
</dbReference>
<dbReference type="PANTHER" id="PTHR23346:SF19">
    <property type="entry name" value="PROTEASOME ADAPTER AND SCAFFOLD PROTEIN ECM29"/>
    <property type="match status" value="1"/>
</dbReference>
<organism evidence="8 9">
    <name type="scientific">Ostreococcus lucimarinus (strain CCE9901)</name>
    <dbReference type="NCBI Taxonomy" id="436017"/>
    <lineage>
        <taxon>Eukaryota</taxon>
        <taxon>Viridiplantae</taxon>
        <taxon>Chlorophyta</taxon>
        <taxon>Mamiellophyceae</taxon>
        <taxon>Mamiellales</taxon>
        <taxon>Bathycoccaceae</taxon>
        <taxon>Ostreococcus</taxon>
    </lineage>
</organism>
<dbReference type="GO" id="GO:0043248">
    <property type="term" value="P:proteasome assembly"/>
    <property type="evidence" value="ECO:0007669"/>
    <property type="project" value="InterPro"/>
</dbReference>